<feature type="domain" description="RNA polymerase sigma-70 region 2" evidence="7">
    <location>
        <begin position="37"/>
        <end position="98"/>
    </location>
</feature>
<dbReference type="InterPro" id="IPR013249">
    <property type="entry name" value="RNA_pol_sigma70_r4_t2"/>
</dbReference>
<dbReference type="InterPro" id="IPR014284">
    <property type="entry name" value="RNA_pol_sigma-70_dom"/>
</dbReference>
<sequence>MHAPLTRLTAHFAPPQPDGDLLARFVHNRDEAAFAALVHRHGPTVYGACRRLLGNSADADDAFQTVFLVLANRAGALAHRPALGGWLHEVAVRVAKKARTAFGRLRKHERRAAQSRTEPVLDAPPDDPPAWLDRELAALPERYREPVVQCLIRERPRTEVAAELGIPEGTLASRLDAARKRLAERLARHRVPLALGGLLVPVPAPLAAATARRALDGPGAAIHQLANEVTKAMFPNTKWIALGAVAVLTAVGGLLLAADSTAPPTPKAGVVATARRAAPVPQKKEPPEPAWMGAFRKAYELKDGEYVRRVPLPLLPERADFFLTHFYKTWGTERDQHSRREFSRWSAFCTLFVEQDGKALHYQRSWSAVYLQGHPELQRGENLLTVPTLVELVTGRNEPEFVIEPKSKDAPLFEERNLTVSGDFVVRRNAPLDKLVPQLEKILRTELKLDVRLTLKDEEQSVFVVGGAFKLVPPEWRERTVKEVDVYATTEGLNKEYQFAQHDRGRERAAVVTTSTYTGTPTEFARFIGYRLGTRMVWDTDLPAEPKFSWHNHTVRNPNKEAEAADRDPEKILPIVTAQTGLTFKKEKRKVQVLYLSAPEQK</sequence>
<reference evidence="9 10" key="1">
    <citation type="submission" date="2021-04" db="EMBL/GenBank/DDBJ databases">
        <authorList>
            <person name="Ivanova A."/>
        </authorList>
    </citation>
    <scope>NUCLEOTIDE SEQUENCE [LARGE SCALE GENOMIC DNA]</scope>
    <source>
        <strain evidence="9 10">G18</strain>
    </source>
</reference>
<dbReference type="PANTHER" id="PTHR43133:SF8">
    <property type="entry name" value="RNA POLYMERASE SIGMA FACTOR HI_1459-RELATED"/>
    <property type="match status" value="1"/>
</dbReference>
<evidence type="ECO:0000259" key="7">
    <source>
        <dbReference type="Pfam" id="PF04542"/>
    </source>
</evidence>
<dbReference type="Gene3D" id="1.10.1740.10">
    <property type="match status" value="1"/>
</dbReference>
<evidence type="ECO:0000256" key="1">
    <source>
        <dbReference type="ARBA" id="ARBA00010641"/>
    </source>
</evidence>
<evidence type="ECO:0000256" key="2">
    <source>
        <dbReference type="ARBA" id="ARBA00023015"/>
    </source>
</evidence>
<proteinExistence type="inferred from homology"/>
<evidence type="ECO:0000256" key="3">
    <source>
        <dbReference type="ARBA" id="ARBA00023082"/>
    </source>
</evidence>
<dbReference type="EMBL" id="JAGKQQ010000001">
    <property type="protein sequence ID" value="MBP3956229.1"/>
    <property type="molecule type" value="Genomic_DNA"/>
</dbReference>
<keyword evidence="4" id="KW-0238">DNA-binding</keyword>
<feature type="domain" description="RNA polymerase sigma factor 70 region 4 type 2" evidence="8">
    <location>
        <begin position="131"/>
        <end position="182"/>
    </location>
</feature>
<keyword evidence="10" id="KW-1185">Reference proteome</keyword>
<dbReference type="Gene3D" id="1.10.10.10">
    <property type="entry name" value="Winged helix-like DNA-binding domain superfamily/Winged helix DNA-binding domain"/>
    <property type="match status" value="1"/>
</dbReference>
<dbReference type="InterPro" id="IPR013324">
    <property type="entry name" value="RNA_pol_sigma_r3/r4-like"/>
</dbReference>
<dbReference type="SUPFAM" id="SSF88946">
    <property type="entry name" value="Sigma2 domain of RNA polymerase sigma factors"/>
    <property type="match status" value="1"/>
</dbReference>
<comment type="similarity">
    <text evidence="1">Belongs to the sigma-70 factor family. ECF subfamily.</text>
</comment>
<feature type="region of interest" description="Disordered" evidence="6">
    <location>
        <begin position="107"/>
        <end position="127"/>
    </location>
</feature>
<keyword evidence="2" id="KW-0805">Transcription regulation</keyword>
<dbReference type="RefSeq" id="WP_210654260.1">
    <property type="nucleotide sequence ID" value="NZ_JAGKQQ010000001.1"/>
</dbReference>
<dbReference type="Pfam" id="PF08281">
    <property type="entry name" value="Sigma70_r4_2"/>
    <property type="match status" value="1"/>
</dbReference>
<keyword evidence="3" id="KW-0731">Sigma factor</keyword>
<dbReference type="InterPro" id="IPR007627">
    <property type="entry name" value="RNA_pol_sigma70_r2"/>
</dbReference>
<dbReference type="SUPFAM" id="SSF88659">
    <property type="entry name" value="Sigma3 and sigma4 domains of RNA polymerase sigma factors"/>
    <property type="match status" value="1"/>
</dbReference>
<dbReference type="InterPro" id="IPR013325">
    <property type="entry name" value="RNA_pol_sigma_r2"/>
</dbReference>
<evidence type="ECO:0000256" key="6">
    <source>
        <dbReference type="SAM" id="MobiDB-lite"/>
    </source>
</evidence>
<evidence type="ECO:0000256" key="5">
    <source>
        <dbReference type="ARBA" id="ARBA00023163"/>
    </source>
</evidence>
<evidence type="ECO:0000313" key="9">
    <source>
        <dbReference type="EMBL" id="MBP3956229.1"/>
    </source>
</evidence>
<evidence type="ECO:0000259" key="8">
    <source>
        <dbReference type="Pfam" id="PF08281"/>
    </source>
</evidence>
<dbReference type="Pfam" id="PF04542">
    <property type="entry name" value="Sigma70_r2"/>
    <property type="match status" value="1"/>
</dbReference>
<name>A0ABS5BR79_9BACT</name>
<protein>
    <submittedName>
        <fullName evidence="9">RNA polymerase sigma factor</fullName>
    </submittedName>
</protein>
<evidence type="ECO:0000256" key="4">
    <source>
        <dbReference type="ARBA" id="ARBA00023125"/>
    </source>
</evidence>
<dbReference type="PANTHER" id="PTHR43133">
    <property type="entry name" value="RNA POLYMERASE ECF-TYPE SIGMA FACTO"/>
    <property type="match status" value="1"/>
</dbReference>
<organism evidence="9 10">
    <name type="scientific">Gemmata palustris</name>
    <dbReference type="NCBI Taxonomy" id="2822762"/>
    <lineage>
        <taxon>Bacteria</taxon>
        <taxon>Pseudomonadati</taxon>
        <taxon>Planctomycetota</taxon>
        <taxon>Planctomycetia</taxon>
        <taxon>Gemmatales</taxon>
        <taxon>Gemmataceae</taxon>
        <taxon>Gemmata</taxon>
    </lineage>
</organism>
<evidence type="ECO:0000313" key="10">
    <source>
        <dbReference type="Proteomes" id="UP000676565"/>
    </source>
</evidence>
<comment type="caution">
    <text evidence="9">The sequence shown here is derived from an EMBL/GenBank/DDBJ whole genome shotgun (WGS) entry which is preliminary data.</text>
</comment>
<dbReference type="NCBIfam" id="TIGR02937">
    <property type="entry name" value="sigma70-ECF"/>
    <property type="match status" value="1"/>
</dbReference>
<dbReference type="InterPro" id="IPR039425">
    <property type="entry name" value="RNA_pol_sigma-70-like"/>
</dbReference>
<dbReference type="Proteomes" id="UP000676565">
    <property type="component" value="Unassembled WGS sequence"/>
</dbReference>
<accession>A0ABS5BR79</accession>
<keyword evidence="5" id="KW-0804">Transcription</keyword>
<gene>
    <name evidence="9" type="ORF">J8F10_13145</name>
</gene>
<dbReference type="InterPro" id="IPR036388">
    <property type="entry name" value="WH-like_DNA-bd_sf"/>
</dbReference>